<dbReference type="GO" id="GO:0016301">
    <property type="term" value="F:kinase activity"/>
    <property type="evidence" value="ECO:0007669"/>
    <property type="project" value="UniProtKB-KW"/>
</dbReference>
<dbReference type="Proteomes" id="UP000738431">
    <property type="component" value="Chromosome"/>
</dbReference>
<sequence length="390" mass="41788">MSLNLVFADDLTGACEIAGIAHRAGLRTHLSMDPETAPVDPAELVVVDTETRLLSAAHAAARIQYFATELPSDCRLFKKTDSVLRGPVAAETAALARHLQRDLTLLVPANPAFSRHIVGGHYRIGTEPLHRTPFGRDPLNPITTDAVVDILGEWDGPGPAEPRSLPPHGELPSAGLVIGDTADVRDLQAWARRVSPATLPAGGGAFFTELLQPVPLATPAPPPPLDAPTLLLSGTTIPAQRALLQNSPDAVPLSLDELSRRGDTALTNWRQRVLRQVRRNNRALVYVEGEVSPDPSTPGRITCAHAFLAECLAASFDHKPWHLFIEGGATAAAIASALGRRRFGVRHAWGPGVVTLQPVTGPFPLFTLKPGSYPWPAPLHQHFFPTPSRG</sequence>
<dbReference type="Pfam" id="PF07005">
    <property type="entry name" value="SBD_N"/>
    <property type="match status" value="1"/>
</dbReference>
<proteinExistence type="predicted"/>
<protein>
    <submittedName>
        <fullName evidence="2">Four-carbon acid sugar kinase family protein</fullName>
    </submittedName>
</protein>
<dbReference type="SUPFAM" id="SSF142764">
    <property type="entry name" value="YgbK-like"/>
    <property type="match status" value="1"/>
</dbReference>
<dbReference type="Gene3D" id="3.40.50.10840">
    <property type="entry name" value="Putative sugar-binding, N-terminal domain"/>
    <property type="match status" value="1"/>
</dbReference>
<evidence type="ECO:0000313" key="2">
    <source>
        <dbReference type="EMBL" id="WRQ88273.1"/>
    </source>
</evidence>
<keyword evidence="2" id="KW-0808">Transferase</keyword>
<dbReference type="InterPro" id="IPR042213">
    <property type="entry name" value="NBD_C_sf"/>
</dbReference>
<organism evidence="2 3">
    <name type="scientific">Actomonas aquatica</name>
    <dbReference type="NCBI Taxonomy" id="2866162"/>
    <lineage>
        <taxon>Bacteria</taxon>
        <taxon>Pseudomonadati</taxon>
        <taxon>Verrucomicrobiota</taxon>
        <taxon>Opitutia</taxon>
        <taxon>Opitutales</taxon>
        <taxon>Opitutaceae</taxon>
        <taxon>Actomonas</taxon>
    </lineage>
</organism>
<dbReference type="RefSeq" id="WP_221032394.1">
    <property type="nucleotide sequence ID" value="NZ_CP139781.1"/>
</dbReference>
<name>A0ABZ1C9A6_9BACT</name>
<gene>
    <name evidence="2" type="ORF">K1X11_002570</name>
</gene>
<keyword evidence="2" id="KW-0418">Kinase</keyword>
<feature type="domain" description="Four-carbon acid sugar kinase N-terminal" evidence="1">
    <location>
        <begin position="5"/>
        <end position="153"/>
    </location>
</feature>
<reference evidence="2 3" key="1">
    <citation type="submission" date="2023-12" db="EMBL/GenBank/DDBJ databases">
        <title>Description of an unclassified Opitutus bacterium of Verrucomicrobiota.</title>
        <authorList>
            <person name="Zhang D.-F."/>
        </authorList>
    </citation>
    <scope>NUCLEOTIDE SEQUENCE [LARGE SCALE GENOMIC DNA]</scope>
    <source>
        <strain evidence="2 3">WL0086</strain>
    </source>
</reference>
<evidence type="ECO:0000259" key="1">
    <source>
        <dbReference type="Pfam" id="PF07005"/>
    </source>
</evidence>
<keyword evidence="3" id="KW-1185">Reference proteome</keyword>
<dbReference type="EMBL" id="CP139781">
    <property type="protein sequence ID" value="WRQ88273.1"/>
    <property type="molecule type" value="Genomic_DNA"/>
</dbReference>
<evidence type="ECO:0000313" key="3">
    <source>
        <dbReference type="Proteomes" id="UP000738431"/>
    </source>
</evidence>
<accession>A0ABZ1C9A6</accession>
<dbReference type="InterPro" id="IPR037051">
    <property type="entry name" value="4-carb_acid_sugar_kinase_N_sf"/>
</dbReference>
<dbReference type="InterPro" id="IPR010737">
    <property type="entry name" value="4-carb_acid_sugar_kinase_N"/>
</dbReference>
<dbReference type="Gene3D" id="3.40.980.20">
    <property type="entry name" value="Four-carbon acid sugar kinase, nucleotide binding domain"/>
    <property type="match status" value="1"/>
</dbReference>